<sequence length="115" mass="12438">MPNNCATAARSKANSNGRRCCAGSTGSIRRIATDAAIITATAAESFKPNRSIVMPTFNIQLFEGRTVEQKRAFVEAITRVTCETLGCTPGSVDIILTDVKKENWATAGKLWSDER</sequence>
<gene>
    <name evidence="4" type="ORF">QZM52_00430</name>
</gene>
<dbReference type="EMBL" id="JAUJSQ010000001">
    <property type="protein sequence ID" value="MDN7929745.1"/>
    <property type="molecule type" value="Genomic_DNA"/>
</dbReference>
<comment type="similarity">
    <text evidence="1">Belongs to the 4-oxalocrotonate tautomerase family.</text>
</comment>
<organism evidence="4 5">
    <name type="scientific">Burkholderia metallica</name>
    <dbReference type="NCBI Taxonomy" id="488729"/>
    <lineage>
        <taxon>Bacteria</taxon>
        <taxon>Pseudomonadati</taxon>
        <taxon>Pseudomonadota</taxon>
        <taxon>Betaproteobacteria</taxon>
        <taxon>Burkholderiales</taxon>
        <taxon>Burkholderiaceae</taxon>
        <taxon>Burkholderia</taxon>
        <taxon>Burkholderia cepacia complex</taxon>
    </lineage>
</organism>
<protein>
    <submittedName>
        <fullName evidence="4">4-oxalocrotonate tautomerase</fullName>
        <ecNumber evidence="4">5.3.2.6</ecNumber>
    </submittedName>
</protein>
<evidence type="ECO:0000256" key="1">
    <source>
        <dbReference type="ARBA" id="ARBA00006723"/>
    </source>
</evidence>
<dbReference type="Gene3D" id="3.30.429.10">
    <property type="entry name" value="Macrophage Migration Inhibitory Factor"/>
    <property type="match status" value="1"/>
</dbReference>
<dbReference type="GO" id="GO:0016853">
    <property type="term" value="F:isomerase activity"/>
    <property type="evidence" value="ECO:0007669"/>
    <property type="project" value="UniProtKB-KW"/>
</dbReference>
<evidence type="ECO:0000256" key="2">
    <source>
        <dbReference type="ARBA" id="ARBA00023235"/>
    </source>
</evidence>
<dbReference type="PANTHER" id="PTHR35530:SF2">
    <property type="entry name" value="BSL4019 PROTEIN"/>
    <property type="match status" value="1"/>
</dbReference>
<dbReference type="EC" id="5.3.2.6" evidence="4"/>
<evidence type="ECO:0000313" key="4">
    <source>
        <dbReference type="EMBL" id="MDN7929745.1"/>
    </source>
</evidence>
<keyword evidence="5" id="KW-1185">Reference proteome</keyword>
<reference evidence="4" key="1">
    <citation type="submission" date="2023-07" db="EMBL/GenBank/DDBJ databases">
        <title>A collection of bacterial strains from the Burkholderia cepacia Research Laboratory and Repository.</title>
        <authorList>
            <person name="Lipuma J."/>
            <person name="Spilker T."/>
            <person name="Caverly L."/>
        </authorList>
    </citation>
    <scope>NUCLEOTIDE SEQUENCE</scope>
    <source>
        <strain evidence="4">AU42020</strain>
    </source>
</reference>
<dbReference type="InterPro" id="IPR014347">
    <property type="entry name" value="Tautomerase/MIF_sf"/>
</dbReference>
<evidence type="ECO:0000313" key="5">
    <source>
        <dbReference type="Proteomes" id="UP001171606"/>
    </source>
</evidence>
<dbReference type="Pfam" id="PF01361">
    <property type="entry name" value="Tautomerase"/>
    <property type="match status" value="1"/>
</dbReference>
<dbReference type="NCBIfam" id="NF001966">
    <property type="entry name" value="PRK00745.1"/>
    <property type="match status" value="1"/>
</dbReference>
<dbReference type="Proteomes" id="UP001171606">
    <property type="component" value="Unassembled WGS sequence"/>
</dbReference>
<feature type="domain" description="4-oxalocrotonate tautomerase-like" evidence="3">
    <location>
        <begin position="55"/>
        <end position="112"/>
    </location>
</feature>
<proteinExistence type="inferred from homology"/>
<comment type="caution">
    <text evidence="4">The sequence shown here is derived from an EMBL/GenBank/DDBJ whole genome shotgun (WGS) entry which is preliminary data.</text>
</comment>
<dbReference type="InterPro" id="IPR004370">
    <property type="entry name" value="4-OT-like_dom"/>
</dbReference>
<dbReference type="PANTHER" id="PTHR35530">
    <property type="entry name" value="TAUTOMERASE-RELATED"/>
    <property type="match status" value="1"/>
</dbReference>
<accession>A0ABT8P3U3</accession>
<name>A0ABT8P3U3_9BURK</name>
<dbReference type="SUPFAM" id="SSF55331">
    <property type="entry name" value="Tautomerase/MIF"/>
    <property type="match status" value="1"/>
</dbReference>
<keyword evidence="2 4" id="KW-0413">Isomerase</keyword>
<evidence type="ECO:0000259" key="3">
    <source>
        <dbReference type="Pfam" id="PF01361"/>
    </source>
</evidence>